<evidence type="ECO:0000256" key="7">
    <source>
        <dbReference type="SAM" id="Phobius"/>
    </source>
</evidence>
<evidence type="ECO:0000313" key="11">
    <source>
        <dbReference type="Proteomes" id="UP000287361"/>
    </source>
</evidence>
<dbReference type="PANTHER" id="PTHR30572:SF4">
    <property type="entry name" value="ABC TRANSPORTER PERMEASE YTRF"/>
    <property type="match status" value="1"/>
</dbReference>
<dbReference type="AlphaFoldDB" id="A0A401LA73"/>
<evidence type="ECO:0000259" key="9">
    <source>
        <dbReference type="Pfam" id="PF12704"/>
    </source>
</evidence>
<dbReference type="GO" id="GO:0022857">
    <property type="term" value="F:transmembrane transporter activity"/>
    <property type="evidence" value="ECO:0007669"/>
    <property type="project" value="TreeGrafter"/>
</dbReference>
<accession>A0A401LA73</accession>
<proteinExistence type="inferred from homology"/>
<reference evidence="10 11" key="1">
    <citation type="submission" date="2018-10" db="EMBL/GenBank/DDBJ databases">
        <title>Draft Genome Sequence of Anaerotignum sp. KCTC 15736.</title>
        <authorList>
            <person name="Choi S.H."/>
            <person name="Kim J.S."/>
            <person name="Kang S.W."/>
            <person name="Lee J.S."/>
            <person name="Park S.H."/>
        </authorList>
    </citation>
    <scope>NUCLEOTIDE SEQUENCE [LARGE SCALE GENOMIC DNA]</scope>
    <source>
        <strain evidence="10 11">KCTC 15736</strain>
    </source>
</reference>
<keyword evidence="4 7" id="KW-1133">Transmembrane helix</keyword>
<evidence type="ECO:0000256" key="1">
    <source>
        <dbReference type="ARBA" id="ARBA00004651"/>
    </source>
</evidence>
<dbReference type="PANTHER" id="PTHR30572">
    <property type="entry name" value="MEMBRANE COMPONENT OF TRANSPORTER-RELATED"/>
    <property type="match status" value="1"/>
</dbReference>
<dbReference type="Pfam" id="PF12704">
    <property type="entry name" value="MacB_PCD"/>
    <property type="match status" value="1"/>
</dbReference>
<feature type="transmembrane region" description="Helical" evidence="7">
    <location>
        <begin position="363"/>
        <end position="386"/>
    </location>
</feature>
<keyword evidence="3 7" id="KW-0812">Transmembrane</keyword>
<sequence>MLNMILKDLRISPLRNILTGISMFVGIIAMISSVLVGTLGKEYLISVNAQMYGWSPTYSFSITGSDFQDTIKMENFFREIYNTDHFVAVTFSMLEEITVAPVASVSSLQDISDTVYKKTVPVDVVFTTSTYNKIYNLPMSSGDWFDSSEINKTLCMVVNKAAQNYFDTSYAVGNVESSLSLTPFNVVGTVNDGTDIPTVYLDAHSIELLVPNMWKVKNATVHWHSEAGITMRQMYSSLHDILEDTIGGNLDIIGKSDIGDTYNSVLSVLQLGLLVTSFLLLFVSVLGQINIGLSSLEQRTHELLIRRAIGASRANIVTLVLGAQLTISVFVCIVSILISFFLVQGMGLFLPVDSPVAALEYPILSAVVAVITSVVVALLGGLLPALKAAKLEPALALR</sequence>
<evidence type="ECO:0000256" key="5">
    <source>
        <dbReference type="ARBA" id="ARBA00023136"/>
    </source>
</evidence>
<evidence type="ECO:0000256" key="2">
    <source>
        <dbReference type="ARBA" id="ARBA00022475"/>
    </source>
</evidence>
<protein>
    <submittedName>
        <fullName evidence="10">ABC transporter permease</fullName>
    </submittedName>
</protein>
<dbReference type="Pfam" id="PF02687">
    <property type="entry name" value="FtsX"/>
    <property type="match status" value="1"/>
</dbReference>
<evidence type="ECO:0000256" key="6">
    <source>
        <dbReference type="ARBA" id="ARBA00038076"/>
    </source>
</evidence>
<organism evidence="10 11">
    <name type="scientific">Anaerotignum faecicola</name>
    <dbReference type="NCBI Taxonomy" id="2358141"/>
    <lineage>
        <taxon>Bacteria</taxon>
        <taxon>Bacillati</taxon>
        <taxon>Bacillota</taxon>
        <taxon>Clostridia</taxon>
        <taxon>Lachnospirales</taxon>
        <taxon>Anaerotignaceae</taxon>
        <taxon>Anaerotignum</taxon>
    </lineage>
</organism>
<evidence type="ECO:0000313" key="10">
    <source>
        <dbReference type="EMBL" id="GCB28481.1"/>
    </source>
</evidence>
<comment type="similarity">
    <text evidence="6">Belongs to the ABC-4 integral membrane protein family.</text>
</comment>
<dbReference type="EMBL" id="BHVZ01000001">
    <property type="protein sequence ID" value="GCB28481.1"/>
    <property type="molecule type" value="Genomic_DNA"/>
</dbReference>
<dbReference type="InterPro" id="IPR003838">
    <property type="entry name" value="ABC3_permease_C"/>
</dbReference>
<feature type="transmembrane region" description="Helical" evidence="7">
    <location>
        <begin position="314"/>
        <end position="343"/>
    </location>
</feature>
<comment type="subcellular location">
    <subcellularLocation>
        <location evidence="1">Cell membrane</location>
        <topology evidence="1">Multi-pass membrane protein</topology>
    </subcellularLocation>
</comment>
<name>A0A401LA73_9FIRM</name>
<dbReference type="InterPro" id="IPR050250">
    <property type="entry name" value="Macrolide_Exporter_MacB"/>
</dbReference>
<dbReference type="InterPro" id="IPR025857">
    <property type="entry name" value="MacB_PCD"/>
</dbReference>
<keyword evidence="2" id="KW-1003">Cell membrane</keyword>
<feature type="transmembrane region" description="Helical" evidence="7">
    <location>
        <begin position="271"/>
        <end position="293"/>
    </location>
</feature>
<feature type="transmembrane region" description="Helical" evidence="7">
    <location>
        <begin position="21"/>
        <end position="40"/>
    </location>
</feature>
<keyword evidence="5 7" id="KW-0472">Membrane</keyword>
<dbReference type="Proteomes" id="UP000287361">
    <property type="component" value="Unassembled WGS sequence"/>
</dbReference>
<keyword evidence="11" id="KW-1185">Reference proteome</keyword>
<feature type="domain" description="ABC3 transporter permease C-terminal" evidence="8">
    <location>
        <begin position="275"/>
        <end position="393"/>
    </location>
</feature>
<dbReference type="GO" id="GO:0005886">
    <property type="term" value="C:plasma membrane"/>
    <property type="evidence" value="ECO:0007669"/>
    <property type="project" value="UniProtKB-SubCell"/>
</dbReference>
<evidence type="ECO:0000256" key="4">
    <source>
        <dbReference type="ARBA" id="ARBA00022989"/>
    </source>
</evidence>
<feature type="domain" description="MacB-like periplasmic core" evidence="9">
    <location>
        <begin position="19"/>
        <end position="205"/>
    </location>
</feature>
<comment type="caution">
    <text evidence="10">The sequence shown here is derived from an EMBL/GenBank/DDBJ whole genome shotgun (WGS) entry which is preliminary data.</text>
</comment>
<evidence type="ECO:0000256" key="3">
    <source>
        <dbReference type="ARBA" id="ARBA00022692"/>
    </source>
</evidence>
<evidence type="ECO:0000259" key="8">
    <source>
        <dbReference type="Pfam" id="PF02687"/>
    </source>
</evidence>
<gene>
    <name evidence="10" type="ORF">KGMB03357_01420</name>
</gene>